<dbReference type="InterPro" id="IPR020056">
    <property type="entry name" value="Rbsml_bL25/Gln-tRNA_synth_N"/>
</dbReference>
<dbReference type="InterPro" id="IPR020930">
    <property type="entry name" value="Ribosomal_uL5_bac-type"/>
</dbReference>
<dbReference type="EMBL" id="CP124733">
    <property type="protein sequence ID" value="WHA41994.1"/>
    <property type="molecule type" value="Genomic_DNA"/>
</dbReference>
<comment type="subunit">
    <text evidence="5">Part of the 50S ribosomal subunit; part of the 5S rRNA/L5/L18/L25 subcomplex. Contacts the 5S rRNA. Binds to the 5S rRNA independently of L5 and L18.</text>
</comment>
<keyword evidence="2 5" id="KW-0694">RNA-binding</keyword>
<keyword evidence="1 5" id="KW-0699">rRNA-binding</keyword>
<dbReference type="Proteomes" id="UP000826513">
    <property type="component" value="Chromosome 1"/>
</dbReference>
<dbReference type="InterPro" id="IPR001021">
    <property type="entry name" value="Ribosomal_bL25_long"/>
</dbReference>
<comment type="similarity">
    <text evidence="5">Belongs to the bacterial ribosomal protein bL25 family. CTC subfamily.</text>
</comment>
<dbReference type="SUPFAM" id="SSF50715">
    <property type="entry name" value="Ribosomal protein L25-like"/>
    <property type="match status" value="1"/>
</dbReference>
<protein>
    <recommendedName>
        <fullName evidence="5">Large ribosomal subunit protein bL25</fullName>
    </recommendedName>
    <alternativeName>
        <fullName evidence="5">General stress protein CTC</fullName>
    </alternativeName>
</protein>
<evidence type="ECO:0000313" key="8">
    <source>
        <dbReference type="EMBL" id="QCI97301.1"/>
    </source>
</evidence>
<dbReference type="InterPro" id="IPR011035">
    <property type="entry name" value="Ribosomal_bL25/Gln-tRNA_synth"/>
</dbReference>
<dbReference type="EMBL" id="CP072167">
    <property type="protein sequence ID" value="QYA07264.1"/>
    <property type="molecule type" value="Genomic_DNA"/>
</dbReference>
<dbReference type="InterPro" id="IPR029751">
    <property type="entry name" value="Ribosomal_L25_dom"/>
</dbReference>
<evidence type="ECO:0000313" key="9">
    <source>
        <dbReference type="EMBL" id="QYA07264.1"/>
    </source>
</evidence>
<dbReference type="RefSeq" id="WP_027674251.1">
    <property type="nucleotide sequence ID" value="NZ_CP039691.1"/>
</dbReference>
<evidence type="ECO:0000313" key="11">
    <source>
        <dbReference type="Proteomes" id="UP000298545"/>
    </source>
</evidence>
<sequence>MSKETYELKAEARERVGKGSSRELRRNGLIPAVIYGDKQAPISIAISTNEITKRIHGGGFMTTIATIDVDGKKYKVLPKDYQLDPVRDFTMHVDFLRVSGNSTVTVEIPVHFINDDKSEIKKGGVLNIVRHTIEAHVPANEIPDAITVDLDGLKVGDSIHISQIKLPKNVVPTITDRDFTVATIVPPVVAVVEDEAPAAEEAPEADKSE</sequence>
<reference evidence="10" key="3">
    <citation type="submission" date="2023-05" db="EMBL/GenBank/DDBJ databases">
        <title>Complete genome sequence of Agrobacterium larrymoorei CFBP5477.</title>
        <authorList>
            <person name="Yen H.-C."/>
            <person name="Chou L."/>
            <person name="Lin Y.-C."/>
            <person name="Lai E.-M."/>
            <person name="Kuo C.-H."/>
        </authorList>
    </citation>
    <scope>NUCLEOTIDE SEQUENCE</scope>
    <source>
        <strain evidence="10">CFBP5477</strain>
    </source>
</reference>
<feature type="domain" description="Large ribosomal subunit protein bL25 beta" evidence="7">
    <location>
        <begin position="104"/>
        <end position="187"/>
    </location>
</feature>
<dbReference type="GO" id="GO:0003735">
    <property type="term" value="F:structural constituent of ribosome"/>
    <property type="evidence" value="ECO:0007669"/>
    <property type="project" value="InterPro"/>
</dbReference>
<evidence type="ECO:0000256" key="5">
    <source>
        <dbReference type="HAMAP-Rule" id="MF_01334"/>
    </source>
</evidence>
<dbReference type="GO" id="GO:0008097">
    <property type="term" value="F:5S rRNA binding"/>
    <property type="evidence" value="ECO:0007669"/>
    <property type="project" value="InterPro"/>
</dbReference>
<evidence type="ECO:0000256" key="4">
    <source>
        <dbReference type="ARBA" id="ARBA00023274"/>
    </source>
</evidence>
<dbReference type="Pfam" id="PF01386">
    <property type="entry name" value="Ribosomal_L25p"/>
    <property type="match status" value="1"/>
</dbReference>
<dbReference type="NCBIfam" id="NF004128">
    <property type="entry name" value="PRK05618.1-2"/>
    <property type="match status" value="1"/>
</dbReference>
<reference evidence="9 12" key="2">
    <citation type="submission" date="2021-03" db="EMBL/GenBank/DDBJ databases">
        <title>Rapid diversification of plasmids in a genus of pathogenic and nitrogen fixing bacteria.</title>
        <authorList>
            <person name="Weisberg A.J."/>
            <person name="Miller M."/>
            <person name="Ream W."/>
            <person name="Grunwald N.J."/>
            <person name="Chang J.H."/>
        </authorList>
    </citation>
    <scope>NUCLEOTIDE SEQUENCE [LARGE SCALE GENOMIC DNA]</scope>
    <source>
        <strain evidence="9 12">AF3.44</strain>
    </source>
</reference>
<comment type="function">
    <text evidence="5">This is one of the proteins that binds to the 5S RNA in the ribosome where it forms part of the central protuberance.</text>
</comment>
<dbReference type="OrthoDB" id="9806411at2"/>
<dbReference type="Proteomes" id="UP000298664">
    <property type="component" value="Chromosome Circular"/>
</dbReference>
<dbReference type="HAMAP" id="MF_01334">
    <property type="entry name" value="Ribosomal_bL25_CTC"/>
    <property type="match status" value="1"/>
</dbReference>
<dbReference type="Gene3D" id="2.170.120.20">
    <property type="entry name" value="Ribosomal protein L25, beta domain"/>
    <property type="match status" value="1"/>
</dbReference>
<dbReference type="CDD" id="cd00495">
    <property type="entry name" value="Ribosomal_L25_TL5_CTC"/>
    <property type="match status" value="1"/>
</dbReference>
<evidence type="ECO:0000256" key="2">
    <source>
        <dbReference type="ARBA" id="ARBA00022884"/>
    </source>
</evidence>
<gene>
    <name evidence="5" type="primary">rplY</name>
    <name evidence="5" type="synonym">ctc</name>
    <name evidence="8" type="ORF">CFBP5473_04820</name>
    <name evidence="10" type="ORF">CFBP5477_005015</name>
    <name evidence="9" type="ORF">J5285_00580</name>
</gene>
<dbReference type="InterPro" id="IPR037121">
    <property type="entry name" value="Ribosomal_bL25_C"/>
</dbReference>
<name>A0A4D7DM32_9HYPH</name>
<dbReference type="GO" id="GO:0006412">
    <property type="term" value="P:translation"/>
    <property type="evidence" value="ECO:0007669"/>
    <property type="project" value="UniProtKB-UniRule"/>
</dbReference>
<evidence type="ECO:0000256" key="1">
    <source>
        <dbReference type="ARBA" id="ARBA00022730"/>
    </source>
</evidence>
<evidence type="ECO:0000313" key="10">
    <source>
        <dbReference type="EMBL" id="WHA41994.1"/>
    </source>
</evidence>
<evidence type="ECO:0000256" key="3">
    <source>
        <dbReference type="ARBA" id="ARBA00022980"/>
    </source>
</evidence>
<evidence type="ECO:0000259" key="7">
    <source>
        <dbReference type="Pfam" id="PF14693"/>
    </source>
</evidence>
<organism evidence="8 11">
    <name type="scientific">Agrobacterium larrymoorei</name>
    <dbReference type="NCBI Taxonomy" id="160699"/>
    <lineage>
        <taxon>Bacteria</taxon>
        <taxon>Pseudomonadati</taxon>
        <taxon>Pseudomonadota</taxon>
        <taxon>Alphaproteobacteria</taxon>
        <taxon>Hyphomicrobiales</taxon>
        <taxon>Rhizobiaceae</taxon>
        <taxon>Rhizobium/Agrobacterium group</taxon>
        <taxon>Agrobacterium</taxon>
    </lineage>
</organism>
<accession>A0A4D7DM32</accession>
<dbReference type="Proteomes" id="UP000298545">
    <property type="component" value="Chromosome circular"/>
</dbReference>
<keyword evidence="3 5" id="KW-0689">Ribosomal protein</keyword>
<dbReference type="Gene3D" id="2.40.240.10">
    <property type="entry name" value="Ribosomal Protein L25, Chain P"/>
    <property type="match status" value="1"/>
</dbReference>
<reference evidence="8 11" key="1">
    <citation type="submission" date="2019-04" db="EMBL/GenBank/DDBJ databases">
        <title>Complete genome sequence of Agrobacterium larrymoorei CFBP5473.</title>
        <authorList>
            <person name="Haryono M."/>
            <person name="Chou L."/>
            <person name="Lin Y.-C."/>
            <person name="Lai E.-M."/>
            <person name="Kuo C.-H."/>
        </authorList>
    </citation>
    <scope>NUCLEOTIDE SEQUENCE [LARGE SCALE GENOMIC DNA]</scope>
    <source>
        <strain evidence="8 11">CFBP5473</strain>
    </source>
</reference>
<feature type="domain" description="Large ribosomal subunit protein bL25 L25" evidence="6">
    <location>
        <begin position="8"/>
        <end position="95"/>
    </location>
</feature>
<dbReference type="PANTHER" id="PTHR33284:SF1">
    <property type="entry name" value="RIBOSOMAL PROTEIN L25_GLN-TRNA SYNTHETASE, ANTI-CODON-BINDING DOMAIN-CONTAINING PROTEIN"/>
    <property type="match status" value="1"/>
</dbReference>
<dbReference type="Pfam" id="PF14693">
    <property type="entry name" value="Ribosomal_TL5_C"/>
    <property type="match status" value="1"/>
</dbReference>
<dbReference type="EMBL" id="CP039691">
    <property type="protein sequence ID" value="QCI97301.1"/>
    <property type="molecule type" value="Genomic_DNA"/>
</dbReference>
<keyword evidence="4 5" id="KW-0687">Ribonucleoprotein</keyword>
<keyword evidence="12" id="KW-1185">Reference proteome</keyword>
<dbReference type="GO" id="GO:0022625">
    <property type="term" value="C:cytosolic large ribosomal subunit"/>
    <property type="evidence" value="ECO:0007669"/>
    <property type="project" value="TreeGrafter"/>
</dbReference>
<dbReference type="KEGG" id="alf:CFBP5473_04820"/>
<proteinExistence type="inferred from homology"/>
<dbReference type="NCBIfam" id="TIGR00731">
    <property type="entry name" value="bL25_bact_ctc"/>
    <property type="match status" value="1"/>
</dbReference>
<evidence type="ECO:0000313" key="12">
    <source>
        <dbReference type="Proteomes" id="UP000826513"/>
    </source>
</evidence>
<dbReference type="STRING" id="1367849.GCA_000518585_01417"/>
<evidence type="ECO:0000259" key="6">
    <source>
        <dbReference type="Pfam" id="PF01386"/>
    </source>
</evidence>
<dbReference type="PANTHER" id="PTHR33284">
    <property type="entry name" value="RIBOSOMAL PROTEIN L25/GLN-TRNA SYNTHETASE, ANTI-CODON-BINDING DOMAIN-CONTAINING PROTEIN"/>
    <property type="match status" value="1"/>
</dbReference>
<dbReference type="InterPro" id="IPR020057">
    <property type="entry name" value="Ribosomal_bL25_b-dom"/>
</dbReference>
<dbReference type="AlphaFoldDB" id="A0A4D7DM32"/>
<dbReference type="NCBIfam" id="NF004612">
    <property type="entry name" value="PRK05943.1"/>
    <property type="match status" value="1"/>
</dbReference>